<organism evidence="4 5">
    <name type="scientific">Corynebacterium rouxii</name>
    <dbReference type="NCBI Taxonomy" id="2719119"/>
    <lineage>
        <taxon>Bacteria</taxon>
        <taxon>Bacillati</taxon>
        <taxon>Actinomycetota</taxon>
        <taxon>Actinomycetes</taxon>
        <taxon>Mycobacteriales</taxon>
        <taxon>Corynebacteriaceae</taxon>
        <taxon>Corynebacterium</taxon>
    </lineage>
</organism>
<dbReference type="InterPro" id="IPR002491">
    <property type="entry name" value="ABC_transptr_periplasmic_BD"/>
</dbReference>
<dbReference type="Proteomes" id="UP000423525">
    <property type="component" value="Chromosome"/>
</dbReference>
<reference evidence="4 5" key="1">
    <citation type="submission" date="2019-11" db="EMBL/GenBank/DDBJ databases">
        <authorList>
            <person name="Brisse S."/>
        </authorList>
    </citation>
    <scope>NUCLEOTIDE SEQUENCE [LARGE SCALE GENOMIC DNA]</scope>
    <source>
        <strain evidence="4">FRC0190</strain>
    </source>
</reference>
<accession>A0A6I8MIV6</accession>
<dbReference type="KEGG" id="crf:FRC0190_02343"/>
<dbReference type="Gene3D" id="3.40.50.1980">
    <property type="entry name" value="Nitrogenase molybdenum iron protein domain"/>
    <property type="match status" value="2"/>
</dbReference>
<dbReference type="EMBL" id="LR738855">
    <property type="protein sequence ID" value="VZH86433.1"/>
    <property type="molecule type" value="Genomic_DNA"/>
</dbReference>
<dbReference type="SUPFAM" id="SSF53807">
    <property type="entry name" value="Helical backbone' metal receptor"/>
    <property type="match status" value="1"/>
</dbReference>
<comment type="similarity">
    <text evidence="1">Belongs to the bacterial solute-binding protein 8 family.</text>
</comment>
<dbReference type="PROSITE" id="PS51257">
    <property type="entry name" value="PROKAR_LIPOPROTEIN"/>
    <property type="match status" value="1"/>
</dbReference>
<dbReference type="PROSITE" id="PS50983">
    <property type="entry name" value="FE_B12_PBP"/>
    <property type="match status" value="1"/>
</dbReference>
<dbReference type="PANTHER" id="PTHR30535:SF7">
    <property type="entry name" value="IRON(III) DICITRATE-BINDING PROTEIN"/>
    <property type="match status" value="1"/>
</dbReference>
<protein>
    <submittedName>
        <fullName evidence="4">Vitamin B12-binding protein</fullName>
    </submittedName>
</protein>
<keyword evidence="2" id="KW-0732">Signal</keyword>
<evidence type="ECO:0000256" key="2">
    <source>
        <dbReference type="SAM" id="SignalP"/>
    </source>
</evidence>
<feature type="domain" description="Fe/B12 periplasmic-binding" evidence="3">
    <location>
        <begin position="57"/>
        <end position="329"/>
    </location>
</feature>
<proteinExistence type="inferred from homology"/>
<gene>
    <name evidence="4" type="ORF">FRC0190_02343</name>
</gene>
<dbReference type="Pfam" id="PF01497">
    <property type="entry name" value="Peripla_BP_2"/>
    <property type="match status" value="1"/>
</dbReference>
<evidence type="ECO:0000313" key="4">
    <source>
        <dbReference type="EMBL" id="VZH86433.1"/>
    </source>
</evidence>
<evidence type="ECO:0000259" key="3">
    <source>
        <dbReference type="PROSITE" id="PS50983"/>
    </source>
</evidence>
<dbReference type="InterPro" id="IPR050902">
    <property type="entry name" value="ABC_Transporter_SBP"/>
</dbReference>
<feature type="chain" id="PRO_5026148390" evidence="2">
    <location>
        <begin position="25"/>
        <end position="329"/>
    </location>
</feature>
<name>A0A6I8MIV6_9CORY</name>
<feature type="signal peptide" evidence="2">
    <location>
        <begin position="1"/>
        <end position="24"/>
    </location>
</feature>
<evidence type="ECO:0000313" key="5">
    <source>
        <dbReference type="Proteomes" id="UP000423525"/>
    </source>
</evidence>
<sequence>MKKCGFASLAALATVGLLSGCVGAPESNKSTEAAGDYQPVTVTNCGVETTFTAVPQHAVTTNQGATEMMLGLGLEDKMVGTAYLDDHVTPSLQKAFDKIPVLSDQSYPSKEKFFEVDPDFAYSAYASAFTEKNLGSREQLKASGVNTRIIPYGCPEKKDRPSGASMDPVWEEAMTIAKIFNITDHGEKVVQEQKDRFAALEKKAPAKGKKFVWYDSGDKDPYIGAGEGGPQMIINVLGGKNIFESEKGNWAHLSWESVIEADPDFIVVADPTWDTAAKKIDYMKNDPVLSQLRAVKNDAFLKVKFSESTPGLSLINGAENLADQLAKLN</sequence>
<dbReference type="AlphaFoldDB" id="A0A6I8MIV6"/>
<evidence type="ECO:0000256" key="1">
    <source>
        <dbReference type="ARBA" id="ARBA00008814"/>
    </source>
</evidence>
<dbReference type="RefSeq" id="WP_155874416.1">
    <property type="nucleotide sequence ID" value="NZ_CP168248.1"/>
</dbReference>
<dbReference type="PANTHER" id="PTHR30535">
    <property type="entry name" value="VITAMIN B12-BINDING PROTEIN"/>
    <property type="match status" value="1"/>
</dbReference>